<reference evidence="5 6" key="1">
    <citation type="submission" date="2020-11" db="EMBL/GenBank/DDBJ databases">
        <title>Draft Genome of Enterobacter sp. strain EMC7.</title>
        <authorList>
            <person name="Barman P."/>
            <person name="Sinha S."/>
            <person name="Sen S."/>
            <person name="Chakraborty R."/>
        </authorList>
    </citation>
    <scope>NUCLEOTIDE SEQUENCE [LARGE SCALE GENOMIC DNA]</scope>
    <source>
        <strain evidence="5 6">EMC7</strain>
    </source>
</reference>
<keyword evidence="2" id="KW-0238">DNA-binding</keyword>
<dbReference type="InterPro" id="IPR001471">
    <property type="entry name" value="AP2/ERF_dom"/>
</dbReference>
<dbReference type="RefSeq" id="WP_223074231.1">
    <property type="nucleotide sequence ID" value="NZ_JADMNK010000002.1"/>
</dbReference>
<dbReference type="EMBL" id="JADMNK010000002">
    <property type="protein sequence ID" value="MBZ0057460.1"/>
    <property type="molecule type" value="Genomic_DNA"/>
</dbReference>
<dbReference type="PROSITE" id="PS51032">
    <property type="entry name" value="AP2_ERF"/>
    <property type="match status" value="1"/>
</dbReference>
<evidence type="ECO:0000256" key="1">
    <source>
        <dbReference type="ARBA" id="ARBA00023015"/>
    </source>
</evidence>
<organism evidence="5 6">
    <name type="scientific">Leclercia barmai</name>
    <dbReference type="NCBI Taxonomy" id="2785629"/>
    <lineage>
        <taxon>Bacteria</taxon>
        <taxon>Pseudomonadati</taxon>
        <taxon>Pseudomonadota</taxon>
        <taxon>Gammaproteobacteria</taxon>
        <taxon>Enterobacterales</taxon>
        <taxon>Enterobacteriaceae</taxon>
        <taxon>Leclercia</taxon>
    </lineage>
</organism>
<gene>
    <name evidence="5" type="ORF">ITX56_06440</name>
</gene>
<evidence type="ECO:0000259" key="4">
    <source>
        <dbReference type="PROSITE" id="PS51032"/>
    </source>
</evidence>
<evidence type="ECO:0000256" key="2">
    <source>
        <dbReference type="ARBA" id="ARBA00023125"/>
    </source>
</evidence>
<evidence type="ECO:0000256" key="3">
    <source>
        <dbReference type="ARBA" id="ARBA00023163"/>
    </source>
</evidence>
<keyword evidence="3" id="KW-0804">Transcription</keyword>
<name>A0ABS7RT12_9ENTR</name>
<proteinExistence type="predicted"/>
<keyword evidence="6" id="KW-1185">Reference proteome</keyword>
<dbReference type="InterPro" id="IPR016177">
    <property type="entry name" value="DNA-bd_dom_sf"/>
</dbReference>
<sequence>MLKSKLNGVTVSNKGRVFTATLRMGQDSMPLGQFKTERLAAETHDLAMLALYGDQAITNYPRQKYTTEQIRNMSDFIDRRMAARENSPSFSQLSKQAPIQ</sequence>
<accession>A0ABS7RT12</accession>
<dbReference type="Proteomes" id="UP000706580">
    <property type="component" value="Unassembled WGS sequence"/>
</dbReference>
<feature type="domain" description="AP2/ERF" evidence="4">
    <location>
        <begin position="5"/>
        <end position="61"/>
    </location>
</feature>
<evidence type="ECO:0000313" key="5">
    <source>
        <dbReference type="EMBL" id="MBZ0057460.1"/>
    </source>
</evidence>
<comment type="caution">
    <text evidence="5">The sequence shown here is derived from an EMBL/GenBank/DDBJ whole genome shotgun (WGS) entry which is preliminary data.</text>
</comment>
<dbReference type="Gene3D" id="3.30.730.10">
    <property type="entry name" value="AP2/ERF domain"/>
    <property type="match status" value="1"/>
</dbReference>
<dbReference type="SUPFAM" id="SSF54171">
    <property type="entry name" value="DNA-binding domain"/>
    <property type="match status" value="1"/>
</dbReference>
<protein>
    <recommendedName>
        <fullName evidence="4">AP2/ERF domain-containing protein</fullName>
    </recommendedName>
</protein>
<evidence type="ECO:0000313" key="6">
    <source>
        <dbReference type="Proteomes" id="UP000706580"/>
    </source>
</evidence>
<keyword evidence="1" id="KW-0805">Transcription regulation</keyword>
<dbReference type="InterPro" id="IPR036955">
    <property type="entry name" value="AP2/ERF_dom_sf"/>
</dbReference>